<dbReference type="Gene3D" id="3.40.50.150">
    <property type="entry name" value="Vaccinia Virus protein VP39"/>
    <property type="match status" value="1"/>
</dbReference>
<evidence type="ECO:0000313" key="2">
    <source>
        <dbReference type="Proteomes" id="UP000427769"/>
    </source>
</evidence>
<evidence type="ECO:0000313" key="1">
    <source>
        <dbReference type="EMBL" id="BBO77257.1"/>
    </source>
</evidence>
<gene>
    <name evidence="1" type="ORF">DSCW_46740</name>
</gene>
<dbReference type="KEGG" id="dwd:DSCW_46740"/>
<dbReference type="EMBL" id="AP021875">
    <property type="protein sequence ID" value="BBO77257.1"/>
    <property type="molecule type" value="Genomic_DNA"/>
</dbReference>
<reference evidence="1 2" key="1">
    <citation type="submission" date="2019-11" db="EMBL/GenBank/DDBJ databases">
        <title>Comparative genomics of hydrocarbon-degrading Desulfosarcina strains.</title>
        <authorList>
            <person name="Watanabe M."/>
            <person name="Kojima H."/>
            <person name="Fukui M."/>
        </authorList>
    </citation>
    <scope>NUCLEOTIDE SEQUENCE [LARGE SCALE GENOMIC DNA]</scope>
    <source>
        <strain evidence="1 2">PP31</strain>
    </source>
</reference>
<name>A0A5K7ZME3_9BACT</name>
<dbReference type="InterPro" id="IPR029063">
    <property type="entry name" value="SAM-dependent_MTases_sf"/>
</dbReference>
<evidence type="ECO:0008006" key="3">
    <source>
        <dbReference type="Google" id="ProtNLM"/>
    </source>
</evidence>
<proteinExistence type="predicted"/>
<dbReference type="CDD" id="cd02440">
    <property type="entry name" value="AdoMet_MTases"/>
    <property type="match status" value="1"/>
</dbReference>
<dbReference type="AlphaFoldDB" id="A0A5K7ZME3"/>
<dbReference type="OrthoDB" id="9792690at2"/>
<keyword evidence="2" id="KW-1185">Reference proteome</keyword>
<dbReference type="Pfam" id="PF07021">
    <property type="entry name" value="MetW"/>
    <property type="match status" value="1"/>
</dbReference>
<protein>
    <recommendedName>
        <fullName evidence="3">Methionine biosynthesis protein MetW</fullName>
    </recommendedName>
</protein>
<accession>A0A5K7ZME3</accession>
<dbReference type="RefSeq" id="WP_155306022.1">
    <property type="nucleotide sequence ID" value="NZ_AP021875.1"/>
</dbReference>
<sequence length="215" mass="24502">MTSQYVDRLSRTDRDMILTLVPEGARVLDLGCGDCSLLNQLVREKQIRGTGLDIDGMQLFNGLASGLNVYQGNLDDGLSDFPDQSYDYVILNQTLQVVKHPMLVLEEVLRIGRYGILGFPNFAQWQLRRGLFFGGRAPKSPALPFEWYDTPNIRVLSIQDFFDYCRREKIAIVHQRYLMGGRWVKRLYWKRAVNLLAHIGLFVITRSGSDASTAP</sequence>
<dbReference type="InterPro" id="IPR010743">
    <property type="entry name" value="Methionine_synth_MetW"/>
</dbReference>
<organism evidence="1 2">
    <name type="scientific">Desulfosarcina widdelii</name>
    <dbReference type="NCBI Taxonomy" id="947919"/>
    <lineage>
        <taxon>Bacteria</taxon>
        <taxon>Pseudomonadati</taxon>
        <taxon>Thermodesulfobacteriota</taxon>
        <taxon>Desulfobacteria</taxon>
        <taxon>Desulfobacterales</taxon>
        <taxon>Desulfosarcinaceae</taxon>
        <taxon>Desulfosarcina</taxon>
    </lineage>
</organism>
<dbReference type="Proteomes" id="UP000427769">
    <property type="component" value="Chromosome"/>
</dbReference>
<dbReference type="NCBIfam" id="TIGR02081">
    <property type="entry name" value="metW"/>
    <property type="match status" value="1"/>
</dbReference>
<dbReference type="SUPFAM" id="SSF53335">
    <property type="entry name" value="S-adenosyl-L-methionine-dependent methyltransferases"/>
    <property type="match status" value="1"/>
</dbReference>